<dbReference type="RefSeq" id="WP_126423382.1">
    <property type="nucleotide sequence ID" value="NZ_AP018828.1"/>
</dbReference>
<evidence type="ECO:0000256" key="5">
    <source>
        <dbReference type="ARBA" id="ARBA00023139"/>
    </source>
</evidence>
<dbReference type="AlphaFoldDB" id="A0A3G9G4V3"/>
<sequence>MKRLVIVSLIALLPVLSACNTIKGVGRDIESVGEALDKSTR</sequence>
<dbReference type="OrthoDB" id="7363288at2"/>
<keyword evidence="2" id="KW-1003">Cell membrane</keyword>
<keyword evidence="3 7" id="KW-0732">Signal</keyword>
<feature type="chain" id="PRO_5018118821" description="Entericidin EcnAB" evidence="7">
    <location>
        <begin position="19"/>
        <end position="41"/>
    </location>
</feature>
<dbReference type="GO" id="GO:0009636">
    <property type="term" value="P:response to toxic substance"/>
    <property type="evidence" value="ECO:0007669"/>
    <property type="project" value="InterPro"/>
</dbReference>
<dbReference type="Proteomes" id="UP000278756">
    <property type="component" value="Chromosome 2"/>
</dbReference>
<keyword evidence="6" id="KW-0449">Lipoprotein</keyword>
<keyword evidence="4" id="KW-0472">Membrane</keyword>
<dbReference type="Pfam" id="PF08085">
    <property type="entry name" value="Entericidin"/>
    <property type="match status" value="1"/>
</dbReference>
<dbReference type="InterPro" id="IPR012556">
    <property type="entry name" value="Entericidin"/>
</dbReference>
<evidence type="ECO:0008006" key="10">
    <source>
        <dbReference type="Google" id="ProtNLM"/>
    </source>
</evidence>
<proteinExistence type="inferred from homology"/>
<evidence type="ECO:0000256" key="7">
    <source>
        <dbReference type="SAM" id="SignalP"/>
    </source>
</evidence>
<protein>
    <recommendedName>
        <fullName evidence="10">Entericidin EcnAB</fullName>
    </recommendedName>
</protein>
<evidence type="ECO:0000313" key="8">
    <source>
        <dbReference type="EMBL" id="BBF81797.1"/>
    </source>
</evidence>
<dbReference type="PROSITE" id="PS51257">
    <property type="entry name" value="PROKAR_LIPOPROTEIN"/>
    <property type="match status" value="1"/>
</dbReference>
<name>A0A3G9G4V3_9CAUL</name>
<feature type="signal peptide" evidence="7">
    <location>
        <begin position="1"/>
        <end position="18"/>
    </location>
</feature>
<evidence type="ECO:0000256" key="6">
    <source>
        <dbReference type="ARBA" id="ARBA00023288"/>
    </source>
</evidence>
<comment type="similarity">
    <text evidence="1">Belongs to the EcnA/EcnB lipoprotein family.</text>
</comment>
<dbReference type="EMBL" id="AP018828">
    <property type="protein sequence ID" value="BBF81797.1"/>
    <property type="molecule type" value="Genomic_DNA"/>
</dbReference>
<organism evidence="8 9">
    <name type="scientific">Asticcacaulis excentricus</name>
    <dbReference type="NCBI Taxonomy" id="78587"/>
    <lineage>
        <taxon>Bacteria</taxon>
        <taxon>Pseudomonadati</taxon>
        <taxon>Pseudomonadota</taxon>
        <taxon>Alphaproteobacteria</taxon>
        <taxon>Caulobacterales</taxon>
        <taxon>Caulobacteraceae</taxon>
        <taxon>Asticcacaulis</taxon>
    </lineage>
</organism>
<evidence type="ECO:0000256" key="3">
    <source>
        <dbReference type="ARBA" id="ARBA00022729"/>
    </source>
</evidence>
<evidence type="ECO:0000256" key="2">
    <source>
        <dbReference type="ARBA" id="ARBA00022475"/>
    </source>
</evidence>
<gene>
    <name evidence="8" type="ORF">EM6_2405</name>
</gene>
<evidence type="ECO:0000256" key="4">
    <source>
        <dbReference type="ARBA" id="ARBA00023136"/>
    </source>
</evidence>
<reference evidence="9" key="1">
    <citation type="journal article" date="2017" name="Biotechnol. Biofuels">
        <title>Evaluation of environmental bacterial communities as a factor affecting the growth of duckweed Lemna minor.</title>
        <authorList>
            <person name="Ishizawa H."/>
            <person name="Kuroda M."/>
            <person name="Morikawa M."/>
            <person name="Ike M."/>
        </authorList>
    </citation>
    <scope>NUCLEOTIDE SEQUENCE [LARGE SCALE GENOMIC DNA]</scope>
    <source>
        <strain evidence="9">M6</strain>
    </source>
</reference>
<evidence type="ECO:0000256" key="1">
    <source>
        <dbReference type="ARBA" id="ARBA00010296"/>
    </source>
</evidence>
<evidence type="ECO:0000313" key="9">
    <source>
        <dbReference type="Proteomes" id="UP000278756"/>
    </source>
</evidence>
<keyword evidence="5" id="KW-0564">Palmitate</keyword>
<dbReference type="GO" id="GO:0016020">
    <property type="term" value="C:membrane"/>
    <property type="evidence" value="ECO:0007669"/>
    <property type="project" value="InterPro"/>
</dbReference>
<accession>A0A3G9G4V3</accession>
<reference evidence="9" key="2">
    <citation type="journal article" date="2017" name="Plant Physiol. Biochem.">
        <title>Differential oxidative and antioxidative response of duckweed Lemna minor toward plant growth promoting/inhibiting bacteria.</title>
        <authorList>
            <person name="Ishizawa H."/>
            <person name="Kuroda M."/>
            <person name="Morikawa M."/>
            <person name="Ike M."/>
        </authorList>
    </citation>
    <scope>NUCLEOTIDE SEQUENCE [LARGE SCALE GENOMIC DNA]</scope>
    <source>
        <strain evidence="9">M6</strain>
    </source>
</reference>